<dbReference type="RefSeq" id="WP_133590983.1">
    <property type="nucleotide sequence ID" value="NZ_SNVV01000007.1"/>
</dbReference>
<keyword evidence="4" id="KW-1185">Reference proteome</keyword>
<feature type="transmembrane region" description="Helical" evidence="2">
    <location>
        <begin position="42"/>
        <end position="60"/>
    </location>
</feature>
<protein>
    <submittedName>
        <fullName evidence="3">Uncharacterized protein</fullName>
    </submittedName>
</protein>
<evidence type="ECO:0000313" key="3">
    <source>
        <dbReference type="EMBL" id="TDN51420.1"/>
    </source>
</evidence>
<accession>A0A4R6E136</accession>
<dbReference type="Proteomes" id="UP000295129">
    <property type="component" value="Unassembled WGS sequence"/>
</dbReference>
<keyword evidence="2" id="KW-0812">Transmembrane</keyword>
<proteinExistence type="predicted"/>
<dbReference type="AlphaFoldDB" id="A0A4R6E136"/>
<evidence type="ECO:0000256" key="1">
    <source>
        <dbReference type="SAM" id="MobiDB-lite"/>
    </source>
</evidence>
<gene>
    <name evidence="3" type="ORF">C7389_107155</name>
</gene>
<comment type="caution">
    <text evidence="3">The sequence shown here is derived from an EMBL/GenBank/DDBJ whole genome shotgun (WGS) entry which is preliminary data.</text>
</comment>
<name>A0A4R6E136_9RHOO</name>
<organism evidence="3 4">
    <name type="scientific">Azoarcus indigens</name>
    <dbReference type="NCBI Taxonomy" id="29545"/>
    <lineage>
        <taxon>Bacteria</taxon>
        <taxon>Pseudomonadati</taxon>
        <taxon>Pseudomonadota</taxon>
        <taxon>Betaproteobacteria</taxon>
        <taxon>Rhodocyclales</taxon>
        <taxon>Zoogloeaceae</taxon>
        <taxon>Azoarcus</taxon>
    </lineage>
</organism>
<sequence>MRGRWWRWASALLAAICGVAFGLLAGMGMVRAAELPKAMAAPLLAGGAVLLALYAGEAMAREGGGRGQGRGLPLTGGAVTLPARRSAG</sequence>
<dbReference type="EMBL" id="SNVV01000007">
    <property type="protein sequence ID" value="TDN51420.1"/>
    <property type="molecule type" value="Genomic_DNA"/>
</dbReference>
<keyword evidence="2" id="KW-0472">Membrane</keyword>
<feature type="region of interest" description="Disordered" evidence="1">
    <location>
        <begin position="63"/>
        <end position="88"/>
    </location>
</feature>
<evidence type="ECO:0000313" key="4">
    <source>
        <dbReference type="Proteomes" id="UP000295129"/>
    </source>
</evidence>
<keyword evidence="2" id="KW-1133">Transmembrane helix</keyword>
<evidence type="ECO:0000256" key="2">
    <source>
        <dbReference type="SAM" id="Phobius"/>
    </source>
</evidence>
<reference evidence="3 4" key="1">
    <citation type="submission" date="2019-03" db="EMBL/GenBank/DDBJ databases">
        <title>Genomic Encyclopedia of Type Strains, Phase IV (KMG-IV): sequencing the most valuable type-strain genomes for metagenomic binning, comparative biology and taxonomic classification.</title>
        <authorList>
            <person name="Goeker M."/>
        </authorList>
    </citation>
    <scope>NUCLEOTIDE SEQUENCE [LARGE SCALE GENOMIC DNA]</scope>
    <source>
        <strain evidence="3 4">DSM 12121</strain>
    </source>
</reference>